<sequence>MKPATQPHETLETARAEHLTLAQIAQRVQDACGEPLACRIETLGEALTRAGFSFKRATATRLKKRDEEEFAMKQATLDKLQVAARDGQCRLFYLDEAAFCASPPVQRSWSPRGLPHAVEPNPHCRRNVLAALNFAENSLVYAASARTVKGPDVVGFLDALIRLGDERPTVIVLDNASIRHSIDEATLKRWFIDHKALLFYLPPYSPELNLIEIVWKHFKYHWRRFVTWTRETIDENWRNCSPDTAQNFKSISREHLTIPTAARNRTSVETSPLDSYSAFKAGNNRSNSRFTTS</sequence>
<dbReference type="EMBL" id="JAQQDH010000025">
    <property type="protein sequence ID" value="MFM0448535.1"/>
    <property type="molecule type" value="Genomic_DNA"/>
</dbReference>
<evidence type="ECO:0000259" key="1">
    <source>
        <dbReference type="Pfam" id="PF13358"/>
    </source>
</evidence>
<dbReference type="Proteomes" id="UP001629288">
    <property type="component" value="Unassembled WGS sequence"/>
</dbReference>
<proteinExistence type="predicted"/>
<dbReference type="Pfam" id="PF13358">
    <property type="entry name" value="DDE_3"/>
    <property type="match status" value="1"/>
</dbReference>
<evidence type="ECO:0000313" key="3">
    <source>
        <dbReference type="Proteomes" id="UP001629288"/>
    </source>
</evidence>
<protein>
    <submittedName>
        <fullName evidence="2">IS630 family transposase</fullName>
    </submittedName>
</protein>
<dbReference type="InterPro" id="IPR036397">
    <property type="entry name" value="RNaseH_sf"/>
</dbReference>
<dbReference type="Gene3D" id="3.30.420.10">
    <property type="entry name" value="Ribonuclease H-like superfamily/Ribonuclease H"/>
    <property type="match status" value="1"/>
</dbReference>
<keyword evidence="3" id="KW-1185">Reference proteome</keyword>
<gene>
    <name evidence="2" type="ORF">PQR00_33675</name>
</gene>
<organism evidence="2 3">
    <name type="scientific">Paraburkholderia strydomiana</name>
    <dbReference type="NCBI Taxonomy" id="1245417"/>
    <lineage>
        <taxon>Bacteria</taxon>
        <taxon>Pseudomonadati</taxon>
        <taxon>Pseudomonadota</taxon>
        <taxon>Betaproteobacteria</taxon>
        <taxon>Burkholderiales</taxon>
        <taxon>Burkholderiaceae</taxon>
        <taxon>Paraburkholderia</taxon>
    </lineage>
</organism>
<name>A0ABW9CC56_9BURK</name>
<reference evidence="2 3" key="1">
    <citation type="journal article" date="2024" name="Chem. Sci.">
        <title>Discovery of megapolipeptins by genome mining of a Burkholderiales bacteria collection.</title>
        <authorList>
            <person name="Paulo B.S."/>
            <person name="Recchia M.J.J."/>
            <person name="Lee S."/>
            <person name="Fergusson C.H."/>
            <person name="Romanowski S.B."/>
            <person name="Hernandez A."/>
            <person name="Krull N."/>
            <person name="Liu D.Y."/>
            <person name="Cavanagh H."/>
            <person name="Bos A."/>
            <person name="Gray C.A."/>
            <person name="Murphy B.T."/>
            <person name="Linington R.G."/>
            <person name="Eustaquio A.S."/>
        </authorList>
    </citation>
    <scope>NUCLEOTIDE SEQUENCE [LARGE SCALE GENOMIC DNA]</scope>
    <source>
        <strain evidence="2 3">RL17-379-BIB-C</strain>
    </source>
</reference>
<accession>A0ABW9CC56</accession>
<dbReference type="PANTHER" id="PTHR46564:SF1">
    <property type="entry name" value="TRANSPOSASE"/>
    <property type="match status" value="1"/>
</dbReference>
<dbReference type="InterPro" id="IPR047655">
    <property type="entry name" value="Transpos_IS630-like"/>
</dbReference>
<dbReference type="InterPro" id="IPR038717">
    <property type="entry name" value="Tc1-like_DDE_dom"/>
</dbReference>
<comment type="caution">
    <text evidence="2">The sequence shown here is derived from an EMBL/GenBank/DDBJ whole genome shotgun (WGS) entry which is preliminary data.</text>
</comment>
<evidence type="ECO:0000313" key="2">
    <source>
        <dbReference type="EMBL" id="MFM0448535.1"/>
    </source>
</evidence>
<dbReference type="NCBIfam" id="NF033545">
    <property type="entry name" value="transpos_IS630"/>
    <property type="match status" value="1"/>
</dbReference>
<dbReference type="RefSeq" id="WP_408131811.1">
    <property type="nucleotide sequence ID" value="NZ_JAQQDH010000025.1"/>
</dbReference>
<feature type="domain" description="Tc1-like transposase DDE" evidence="1">
    <location>
        <begin position="90"/>
        <end position="225"/>
    </location>
</feature>
<dbReference type="PANTHER" id="PTHR46564">
    <property type="entry name" value="TRANSPOSASE"/>
    <property type="match status" value="1"/>
</dbReference>